<organism evidence="1 2">
    <name type="scientific">Lujinxingia litoralis</name>
    <dbReference type="NCBI Taxonomy" id="2211119"/>
    <lineage>
        <taxon>Bacteria</taxon>
        <taxon>Deltaproteobacteria</taxon>
        <taxon>Bradymonadales</taxon>
        <taxon>Lujinxingiaceae</taxon>
        <taxon>Lujinxingia</taxon>
    </lineage>
</organism>
<comment type="caution">
    <text evidence="1">The sequence shown here is derived from an EMBL/GenBank/DDBJ whole genome shotgun (WGS) entry which is preliminary data.</text>
</comment>
<accession>A0A328C1R4</accession>
<dbReference type="RefSeq" id="WP_111731179.1">
    <property type="nucleotide sequence ID" value="NZ_QHKO01000011.1"/>
</dbReference>
<evidence type="ECO:0000313" key="1">
    <source>
        <dbReference type="EMBL" id="RAL20363.1"/>
    </source>
</evidence>
<name>A0A328C1R4_9DELT</name>
<evidence type="ECO:0000313" key="2">
    <source>
        <dbReference type="Proteomes" id="UP000249169"/>
    </source>
</evidence>
<dbReference type="CDD" id="cd00081">
    <property type="entry name" value="Hint"/>
    <property type="match status" value="1"/>
</dbReference>
<dbReference type="EMBL" id="QHKO01000011">
    <property type="protein sequence ID" value="RAL20363.1"/>
    <property type="molecule type" value="Genomic_DNA"/>
</dbReference>
<dbReference type="Gene3D" id="2.170.16.10">
    <property type="entry name" value="Hedgehog/Intein (Hint) domain"/>
    <property type="match status" value="1"/>
</dbReference>
<dbReference type="Pfam" id="PF07591">
    <property type="entry name" value="PT-HINT"/>
    <property type="match status" value="1"/>
</dbReference>
<gene>
    <name evidence="1" type="ORF">DL240_17430</name>
</gene>
<sequence>MGEVREMNVSSAGSGVYKFRLLFLAVFVTFLGSCGAGFDHSSAEVGTGSLEFEGELSSLGEGIAEGELSGDEGWYFDSRTLTWKVGSVESAEGQSSVREYFVGGQLFQRERGGEAFTTAFLADKQSLLKAGATWDPKSAAGEPTANDVVYVVGEDARHELLAQVGPGEEFAFLGRVFEARREAGRLEIRFTGKTMHRVVDTFERQAYEVVDLDVVYAAEGAADTISGTPEHPFFVPARGDYVPMGELDAGTVLRTTDGSLARVVGSERRQGGFEVFNFEVEDAHNYYVSSPRGSPGVLVHNVCVDRVREVNNLPKNARLTDDVDDVFNRLEKHNGIDPNVASDRLHKIKNSDGFNGDDNVVFDLTGNVFNPSTGELMGTLTAGGAR</sequence>
<reference evidence="1 2" key="1">
    <citation type="submission" date="2018-05" db="EMBL/GenBank/DDBJ databases">
        <title>Lujinxingia marina gen. nov. sp. nov., a new facultative anaerobic member of the class Deltaproteobacteria, and proposal of Lujinxingaceae fam. nov.</title>
        <authorList>
            <person name="Li C.-M."/>
        </authorList>
    </citation>
    <scope>NUCLEOTIDE SEQUENCE [LARGE SCALE GENOMIC DNA]</scope>
    <source>
        <strain evidence="1 2">B210</strain>
    </source>
</reference>
<protein>
    <submittedName>
        <fullName evidence="1">Uncharacterized protein</fullName>
    </submittedName>
</protein>
<keyword evidence="2" id="KW-1185">Reference proteome</keyword>
<dbReference type="OrthoDB" id="582519at2"/>
<dbReference type="Proteomes" id="UP000249169">
    <property type="component" value="Unassembled WGS sequence"/>
</dbReference>
<proteinExistence type="predicted"/>
<dbReference type="PROSITE" id="PS51257">
    <property type="entry name" value="PROKAR_LIPOPROTEIN"/>
    <property type="match status" value="1"/>
</dbReference>
<dbReference type="InterPro" id="IPR036844">
    <property type="entry name" value="Hint_dom_sf"/>
</dbReference>
<dbReference type="PROSITE" id="PS50818">
    <property type="entry name" value="INTEIN_C_TER"/>
    <property type="match status" value="1"/>
</dbReference>
<dbReference type="InterPro" id="IPR030934">
    <property type="entry name" value="Intein_C"/>
</dbReference>
<dbReference type="AlphaFoldDB" id="A0A328C1R4"/>
<dbReference type="SUPFAM" id="SSF51294">
    <property type="entry name" value="Hedgehog/intein (Hint) domain"/>
    <property type="match status" value="1"/>
</dbReference>
<dbReference type="NCBIfam" id="TIGR01443">
    <property type="entry name" value="intein_Cterm"/>
    <property type="match status" value="1"/>
</dbReference>